<dbReference type="GO" id="GO:0010212">
    <property type="term" value="P:response to ionizing radiation"/>
    <property type="evidence" value="ECO:0007669"/>
    <property type="project" value="TreeGrafter"/>
</dbReference>
<evidence type="ECO:0008006" key="5">
    <source>
        <dbReference type="Google" id="ProtNLM"/>
    </source>
</evidence>
<keyword evidence="1" id="KW-0238">DNA-binding</keyword>
<reference evidence="3 4" key="1">
    <citation type="submission" date="2020-09" db="EMBL/GenBank/DDBJ databases">
        <title>Genomic characterization of a novel Parvarchaeota family in acid mine drainage sediments.</title>
        <authorList>
            <person name="Luo Z.-H."/>
        </authorList>
    </citation>
    <scope>NUCLEOTIDE SEQUENCE [LARGE SCALE GENOMIC DNA]</scope>
    <source>
        <strain evidence="3">MAS1_bins.189</strain>
    </source>
</reference>
<dbReference type="InterPro" id="IPR012340">
    <property type="entry name" value="NA-bd_OB-fold"/>
</dbReference>
<dbReference type="PANTHER" id="PTHR13356">
    <property type="entry name" value="OB FOLD NUCLEIC ACID BINDING PROTEIN-RELATED"/>
    <property type="match status" value="1"/>
</dbReference>
<organism evidence="3 4">
    <name type="scientific">Candidatus Acidifodinimicrobium mancum</name>
    <dbReference type="NCBI Taxonomy" id="2898728"/>
    <lineage>
        <taxon>Archaea</taxon>
        <taxon>Candidatus Parvarchaeota</taxon>
        <taxon>Candidatus Acidifodinimicrobiaceae</taxon>
        <taxon>Candidatus Acidifodinimicrobium</taxon>
    </lineage>
</organism>
<evidence type="ECO:0000256" key="1">
    <source>
        <dbReference type="ARBA" id="ARBA00023125"/>
    </source>
</evidence>
<dbReference type="CDD" id="cd04491">
    <property type="entry name" value="SoSSB_OBF"/>
    <property type="match status" value="1"/>
</dbReference>
<feature type="coiled-coil region" evidence="2">
    <location>
        <begin position="12"/>
        <end position="39"/>
    </location>
</feature>
<gene>
    <name evidence="3" type="ORF">IHE51_00530</name>
</gene>
<dbReference type="InterPro" id="IPR051231">
    <property type="entry name" value="SOSS-B"/>
</dbReference>
<accession>A0A8T3URP9</accession>
<evidence type="ECO:0000256" key="2">
    <source>
        <dbReference type="SAM" id="Coils"/>
    </source>
</evidence>
<dbReference type="Proteomes" id="UP000718571">
    <property type="component" value="Unassembled WGS sequence"/>
</dbReference>
<sequence>MEVEDWSINQILEKTKLTKEQIEEKIKKKIEEFPALTREAAIRSVATDNGVILIRRDYKVSDITEELNHLNLRCKIVRKFEAKEVNLRGGKSKVMNLMVGDETGQIRVVIWDTNRIAEIEKDFRDGDEILIINAYSKFSSFSNNFEINIGANTLLKLIARKETHAEADDYARISQITEENKSYKVRGFITRIFTNNTFIIRCNICGKRVDEKCDIHGDKALSKTLMISAVIDDGLSSTKVTFFDRVAEKFLGLSKEGDLRQKLNDISFGLYQVEVEAVAKSFNGILSLTARDVKPVDYSVDSSKGET</sequence>
<dbReference type="PANTHER" id="PTHR13356:SF0">
    <property type="entry name" value="SOSS COMPLEX SUBUNIT B HOMOLOG"/>
    <property type="match status" value="1"/>
</dbReference>
<dbReference type="AlphaFoldDB" id="A0A8T3URP9"/>
<keyword evidence="2" id="KW-0175">Coiled coil</keyword>
<evidence type="ECO:0000313" key="4">
    <source>
        <dbReference type="Proteomes" id="UP000718571"/>
    </source>
</evidence>
<protein>
    <recommendedName>
        <fullName evidence="5">DUF2240 family protein</fullName>
    </recommendedName>
</protein>
<dbReference type="GO" id="GO:0000724">
    <property type="term" value="P:double-strand break repair via homologous recombination"/>
    <property type="evidence" value="ECO:0007669"/>
    <property type="project" value="TreeGrafter"/>
</dbReference>
<dbReference type="SUPFAM" id="SSF50249">
    <property type="entry name" value="Nucleic acid-binding proteins"/>
    <property type="match status" value="2"/>
</dbReference>
<name>A0A8T3URP9_9ARCH</name>
<dbReference type="GO" id="GO:0003677">
    <property type="term" value="F:DNA binding"/>
    <property type="evidence" value="ECO:0007669"/>
    <property type="project" value="UniProtKB-KW"/>
</dbReference>
<dbReference type="Gene3D" id="2.40.50.140">
    <property type="entry name" value="Nucleic acid-binding proteins"/>
    <property type="match status" value="2"/>
</dbReference>
<proteinExistence type="predicted"/>
<dbReference type="EMBL" id="JADFAR010000005">
    <property type="protein sequence ID" value="MBE5728331.1"/>
    <property type="molecule type" value="Genomic_DNA"/>
</dbReference>
<comment type="caution">
    <text evidence="3">The sequence shown here is derived from an EMBL/GenBank/DDBJ whole genome shotgun (WGS) entry which is preliminary data.</text>
</comment>
<evidence type="ECO:0000313" key="3">
    <source>
        <dbReference type="EMBL" id="MBE5728331.1"/>
    </source>
</evidence>